<proteinExistence type="predicted"/>
<dbReference type="InterPro" id="IPR017853">
    <property type="entry name" value="GH"/>
</dbReference>
<reference evidence="1" key="1">
    <citation type="submission" date="2016-10" db="EMBL/GenBank/DDBJ databases">
        <title>Sequence of Gallionella enrichment culture.</title>
        <authorList>
            <person name="Poehlein A."/>
            <person name="Muehling M."/>
            <person name="Daniel R."/>
        </authorList>
    </citation>
    <scope>NUCLEOTIDE SEQUENCE</scope>
</reference>
<name>A0A1J5PEH3_9ZZZZ</name>
<dbReference type="AlphaFoldDB" id="A0A1J5PEH3"/>
<dbReference type="GO" id="GO:0016020">
    <property type="term" value="C:membrane"/>
    <property type="evidence" value="ECO:0007669"/>
    <property type="project" value="InterPro"/>
</dbReference>
<accession>A0A1J5PEH3</accession>
<dbReference type="PANTHER" id="PTHR46145:SF4">
    <property type="entry name" value="HEPARANASE"/>
    <property type="match status" value="1"/>
</dbReference>
<dbReference type="SUPFAM" id="SSF51445">
    <property type="entry name" value="(Trans)glycosidases"/>
    <property type="match status" value="1"/>
</dbReference>
<dbReference type="EMBL" id="MLJW01008834">
    <property type="protein sequence ID" value="OIQ63635.1"/>
    <property type="molecule type" value="Genomic_DNA"/>
</dbReference>
<gene>
    <name evidence="1" type="ORF">GALL_548240</name>
</gene>
<dbReference type="Pfam" id="PF03662">
    <property type="entry name" value="Glyco_hydro_79n"/>
    <property type="match status" value="1"/>
</dbReference>
<evidence type="ECO:0008006" key="2">
    <source>
        <dbReference type="Google" id="ProtNLM"/>
    </source>
</evidence>
<dbReference type="GO" id="GO:0016798">
    <property type="term" value="F:hydrolase activity, acting on glycosyl bonds"/>
    <property type="evidence" value="ECO:0007669"/>
    <property type="project" value="InterPro"/>
</dbReference>
<comment type="caution">
    <text evidence="1">The sequence shown here is derived from an EMBL/GenBank/DDBJ whole genome shotgun (WGS) entry which is preliminary data.</text>
</comment>
<dbReference type="PANTHER" id="PTHR46145">
    <property type="entry name" value="HEPARANASE"/>
    <property type="match status" value="1"/>
</dbReference>
<sequence>MTGGAPAGDDAAAYARDFRIFRSLVKESFPEILVLGPGTVGEAASASDMLIASGPDSLDGISYHHYGALSERCSGTSAPEKALSEEWFSRTDQTLAFYRSLRDKFEAGKPIWLTETAEAACGGNRWDATFLDTFRYLDQLGRLARAGVQVVMHNTLAASDYGLLNERTLAPTPSYWGALLWRRLMGSVVLDPDMPVQAGLHVYAHCLRGAPGGVSLLILNIDHGAPHALTLSAASTRYTLDTASLQDTTVRLNGLPLRLGPRDDLPRIAGVRTAAGALTFAPATITFLTMPAAGNKACQ</sequence>
<evidence type="ECO:0000313" key="1">
    <source>
        <dbReference type="EMBL" id="OIQ63635.1"/>
    </source>
</evidence>
<dbReference type="Gene3D" id="3.20.20.80">
    <property type="entry name" value="Glycosidases"/>
    <property type="match status" value="1"/>
</dbReference>
<dbReference type="InterPro" id="IPR005199">
    <property type="entry name" value="Glyco_hydro_79"/>
</dbReference>
<protein>
    <recommendedName>
        <fullName evidence="2">Non-reducing end alpha-L-arabinofuranosidase</fullName>
    </recommendedName>
</protein>
<organism evidence="1">
    <name type="scientific">mine drainage metagenome</name>
    <dbReference type="NCBI Taxonomy" id="410659"/>
    <lineage>
        <taxon>unclassified sequences</taxon>
        <taxon>metagenomes</taxon>
        <taxon>ecological metagenomes</taxon>
    </lineage>
</organism>